<accession>A0A9D7XCY1</accession>
<organism evidence="1 2">
    <name type="scientific">Candidatus Defluviibacterium haderslevense</name>
    <dbReference type="NCBI Taxonomy" id="2981993"/>
    <lineage>
        <taxon>Bacteria</taxon>
        <taxon>Pseudomonadati</taxon>
        <taxon>Bacteroidota</taxon>
        <taxon>Saprospiria</taxon>
        <taxon>Saprospirales</taxon>
        <taxon>Saprospiraceae</taxon>
        <taxon>Candidatus Defluviibacterium</taxon>
    </lineage>
</organism>
<name>A0A9D7XCY1_9BACT</name>
<dbReference type="AlphaFoldDB" id="A0A9D7XCY1"/>
<gene>
    <name evidence="1" type="ORF">IPO85_00645</name>
</gene>
<comment type="caution">
    <text evidence="1">The sequence shown here is derived from an EMBL/GenBank/DDBJ whole genome shotgun (WGS) entry which is preliminary data.</text>
</comment>
<reference evidence="1 2" key="1">
    <citation type="submission" date="2020-10" db="EMBL/GenBank/DDBJ databases">
        <title>Connecting structure to function with the recovery of over 1000 high-quality activated sludge metagenome-assembled genomes encoding full-length rRNA genes using long-read sequencing.</title>
        <authorList>
            <person name="Singleton C.M."/>
            <person name="Petriglieri F."/>
            <person name="Kristensen J.M."/>
            <person name="Kirkegaard R.H."/>
            <person name="Michaelsen T.Y."/>
            <person name="Andersen M.H."/>
            <person name="Karst S.M."/>
            <person name="Dueholm M.S."/>
            <person name="Nielsen P.H."/>
            <person name="Albertsen M."/>
        </authorList>
    </citation>
    <scope>NUCLEOTIDE SEQUENCE [LARGE SCALE GENOMIC DNA]</scope>
    <source>
        <strain evidence="1">Ribe_18-Q3-R11-54_BAT3C.373</strain>
    </source>
</reference>
<sequence length="370" mass="42693">MTKIFLHIIFCILYLTIAVGQEISIGTNENKEEIKISAFLDVFYAYDFNQPQDGKRQYFFYNHNRHNEFNLNLGYLKLAYNNKKLRANLALQSGTYPNDNYASEPGLLKALFEANVGYALNSKNNLWMDVGIFASHIGFESAISQENWTLSRSMLAENSPYYLTGAKLTYKPTARFEYMALICNGWQHIQKIKGNSLPSFGTQIKYFPKENIELNWSTFIGTDDPDSSRRMRYFNNFYTKFQLNKRIGFIAEMDVGIQQISKNSKHHNAWFSPILICRYNFTDHWAAAFRAEYYEDLTGIIIPLNNNTAFETMGWSLNLDYNPTPMISYRVEGRSLNGNHNLFIGSNIKSSSQNFCILGSVAVNFSRIVR</sequence>
<dbReference type="InterPro" id="IPR011486">
    <property type="entry name" value="BBP2"/>
</dbReference>
<protein>
    <submittedName>
        <fullName evidence="1">Porin</fullName>
    </submittedName>
</protein>
<dbReference type="EMBL" id="JADKFW010000004">
    <property type="protein sequence ID" value="MBK9716035.1"/>
    <property type="molecule type" value="Genomic_DNA"/>
</dbReference>
<proteinExistence type="predicted"/>
<dbReference type="Proteomes" id="UP000808349">
    <property type="component" value="Unassembled WGS sequence"/>
</dbReference>
<evidence type="ECO:0000313" key="2">
    <source>
        <dbReference type="Proteomes" id="UP000808349"/>
    </source>
</evidence>
<dbReference type="Pfam" id="PF07642">
    <property type="entry name" value="BBP2"/>
    <property type="match status" value="1"/>
</dbReference>
<evidence type="ECO:0000313" key="1">
    <source>
        <dbReference type="EMBL" id="MBK9716035.1"/>
    </source>
</evidence>